<dbReference type="AlphaFoldDB" id="A0A1X7S5S9"/>
<dbReference type="Proteomes" id="UP000215127">
    <property type="component" value="Chromosome 10"/>
</dbReference>
<feature type="region of interest" description="Disordered" evidence="1">
    <location>
        <begin position="65"/>
        <end position="92"/>
    </location>
</feature>
<organism evidence="2 3">
    <name type="scientific">Zymoseptoria tritici (strain ST99CH_3D7)</name>
    <dbReference type="NCBI Taxonomy" id="1276538"/>
    <lineage>
        <taxon>Eukaryota</taxon>
        <taxon>Fungi</taxon>
        <taxon>Dikarya</taxon>
        <taxon>Ascomycota</taxon>
        <taxon>Pezizomycotina</taxon>
        <taxon>Dothideomycetes</taxon>
        <taxon>Dothideomycetidae</taxon>
        <taxon>Mycosphaerellales</taxon>
        <taxon>Mycosphaerellaceae</taxon>
        <taxon>Zymoseptoria</taxon>
    </lineage>
</organism>
<dbReference type="EMBL" id="LT853701">
    <property type="protein sequence ID" value="SMQ54587.1"/>
    <property type="molecule type" value="Genomic_DNA"/>
</dbReference>
<protein>
    <submittedName>
        <fullName evidence="2">Uncharacterized protein</fullName>
    </submittedName>
</protein>
<feature type="compositionally biased region" description="Low complexity" evidence="1">
    <location>
        <begin position="67"/>
        <end position="82"/>
    </location>
</feature>
<reference evidence="2 3" key="1">
    <citation type="submission" date="2016-06" db="EMBL/GenBank/DDBJ databases">
        <authorList>
            <person name="Kjaerup R.B."/>
            <person name="Dalgaard T.S."/>
            <person name="Juul-Madsen H.R."/>
        </authorList>
    </citation>
    <scope>NUCLEOTIDE SEQUENCE [LARGE SCALE GENOMIC DNA]</scope>
</reference>
<name>A0A1X7S5S9_ZYMT9</name>
<gene>
    <name evidence="2" type="ORF">ZT3D7_G9742</name>
</gene>
<accession>A0A1X7S5S9</accession>
<evidence type="ECO:0000256" key="1">
    <source>
        <dbReference type="SAM" id="MobiDB-lite"/>
    </source>
</evidence>
<keyword evidence="3" id="KW-1185">Reference proteome</keyword>
<evidence type="ECO:0000313" key="3">
    <source>
        <dbReference type="Proteomes" id="UP000215127"/>
    </source>
</evidence>
<evidence type="ECO:0000313" key="2">
    <source>
        <dbReference type="EMBL" id="SMQ54587.1"/>
    </source>
</evidence>
<sequence length="92" mass="10357">MQDTPTWTLECSGRDSHLFERRIRSDHPRLPEASTVHICFLSAHRSSNLKLRPFEADHISRWPYPQTATTPTTSAAAGMASTYRASNKNSAK</sequence>
<proteinExistence type="predicted"/>
<feature type="compositionally biased region" description="Polar residues" evidence="1">
    <location>
        <begin position="83"/>
        <end position="92"/>
    </location>
</feature>